<keyword evidence="3" id="KW-1185">Reference proteome</keyword>
<accession>A0A506Y3U6</accession>
<dbReference type="InterPro" id="IPR016181">
    <property type="entry name" value="Acyl_CoA_acyltransferase"/>
</dbReference>
<reference evidence="2 3" key="1">
    <citation type="submission" date="2019-06" db="EMBL/GenBank/DDBJ databases">
        <authorList>
            <person name="Li F."/>
        </authorList>
    </citation>
    <scope>NUCLEOTIDE SEQUENCE [LARGE SCALE GENOMIC DNA]</scope>
    <source>
        <strain evidence="2 3">10F1D-1</strain>
    </source>
</reference>
<dbReference type="Pfam" id="PF13302">
    <property type="entry name" value="Acetyltransf_3"/>
    <property type="match status" value="1"/>
</dbReference>
<evidence type="ECO:0000313" key="3">
    <source>
        <dbReference type="Proteomes" id="UP000316252"/>
    </source>
</evidence>
<dbReference type="PROSITE" id="PS51186">
    <property type="entry name" value="GNAT"/>
    <property type="match status" value="1"/>
</dbReference>
<name>A0A506Y3U6_9MICO</name>
<proteinExistence type="predicted"/>
<evidence type="ECO:0000313" key="2">
    <source>
        <dbReference type="EMBL" id="TPW77246.1"/>
    </source>
</evidence>
<dbReference type="EMBL" id="VHQG01000001">
    <property type="protein sequence ID" value="TPW77246.1"/>
    <property type="molecule type" value="Genomic_DNA"/>
</dbReference>
<dbReference type="GO" id="GO:0016787">
    <property type="term" value="F:hydrolase activity"/>
    <property type="evidence" value="ECO:0007669"/>
    <property type="project" value="UniProtKB-KW"/>
</dbReference>
<evidence type="ECO:0000259" key="1">
    <source>
        <dbReference type="PROSITE" id="PS51186"/>
    </source>
</evidence>
<dbReference type="InterPro" id="IPR000182">
    <property type="entry name" value="GNAT_dom"/>
</dbReference>
<sequence>MRVLLRADGTARGGVGHISRVAAVAEAAIELGWTVGFSGRLDTPLARELLSAPEIERMESADSGAALAAAATEFGATVVHVDDYVLGRDLRGELTRRGVLLSSIEDGPFGRRPADLVVEPSPPAFADHRPDDGSFRIVGGAEFVPLRREVLTGRVVEPGEEAPIVVSMGGTDAFGVSGACLELIARVDVRRPVLMVASDPPSLPRGLEVRVVAPSPALARIFSGAALVVTGSGTTMWELAANRIPAAAVLLTENQRLNYEWATTHGVAAGLGAIPDLGTPAAERRLAEALAAADRQAVSGISAGHLPDPIVGLDGARHIVETWSEIADAPDRISVRPAVAGDAGRLLDWRNDPVSRAMSRTAGELAWNDHRAWVHRALRDPDRSLLIAELGRQAIGTLRFDRLDDIRYEVSIALAPSARGRGFASAALEAAIATLPSGSEIIAEVDQRNAASRALFAKARFVDAGEASTPGFIRLRRSR</sequence>
<dbReference type="Gene3D" id="3.40.630.30">
    <property type="match status" value="1"/>
</dbReference>
<protein>
    <submittedName>
        <fullName evidence="2">UDP-2,4-diacetamido-2,4, 6-trideoxy-beta-L-altropyranose hydrolase</fullName>
    </submittedName>
</protein>
<dbReference type="Gene3D" id="3.40.50.2000">
    <property type="entry name" value="Glycogen Phosphorylase B"/>
    <property type="match status" value="1"/>
</dbReference>
<dbReference type="GO" id="GO:0016747">
    <property type="term" value="F:acyltransferase activity, transferring groups other than amino-acyl groups"/>
    <property type="evidence" value="ECO:0007669"/>
    <property type="project" value="InterPro"/>
</dbReference>
<dbReference type="Gene3D" id="3.40.50.11190">
    <property type="match status" value="1"/>
</dbReference>
<feature type="domain" description="N-acetyltransferase" evidence="1">
    <location>
        <begin position="333"/>
        <end position="479"/>
    </location>
</feature>
<keyword evidence="2" id="KW-0378">Hydrolase</keyword>
<gene>
    <name evidence="2" type="ORF">FJ657_00625</name>
</gene>
<dbReference type="Proteomes" id="UP000316252">
    <property type="component" value="Unassembled WGS sequence"/>
</dbReference>
<dbReference type="RefSeq" id="WP_141161774.1">
    <property type="nucleotide sequence ID" value="NZ_VHQG01000001.1"/>
</dbReference>
<comment type="caution">
    <text evidence="2">The sequence shown here is derived from an EMBL/GenBank/DDBJ whole genome shotgun (WGS) entry which is preliminary data.</text>
</comment>
<dbReference type="SUPFAM" id="SSF55729">
    <property type="entry name" value="Acyl-CoA N-acyltransferases (Nat)"/>
    <property type="match status" value="1"/>
</dbReference>
<organism evidence="2 3">
    <name type="scientific">Schumannella soli</name>
    <dbReference type="NCBI Taxonomy" id="2590779"/>
    <lineage>
        <taxon>Bacteria</taxon>
        <taxon>Bacillati</taxon>
        <taxon>Actinomycetota</taxon>
        <taxon>Actinomycetes</taxon>
        <taxon>Micrococcales</taxon>
        <taxon>Microbacteriaceae</taxon>
        <taxon>Schumannella</taxon>
    </lineage>
</organism>
<dbReference type="OrthoDB" id="9805604at2"/>
<dbReference type="SUPFAM" id="SSF53756">
    <property type="entry name" value="UDP-Glycosyltransferase/glycogen phosphorylase"/>
    <property type="match status" value="1"/>
</dbReference>
<dbReference type="AlphaFoldDB" id="A0A506Y3U6"/>